<comment type="caution">
    <text evidence="8">The sequence shown here is derived from an EMBL/GenBank/DDBJ whole genome shotgun (WGS) entry which is preliminary data.</text>
</comment>
<gene>
    <name evidence="8" type="ORF">GCM10022210_10300</name>
</gene>
<evidence type="ECO:0000259" key="7">
    <source>
        <dbReference type="Pfam" id="PF14322"/>
    </source>
</evidence>
<evidence type="ECO:0000313" key="9">
    <source>
        <dbReference type="Proteomes" id="UP001500742"/>
    </source>
</evidence>
<dbReference type="Gene3D" id="1.25.40.390">
    <property type="match status" value="1"/>
</dbReference>
<evidence type="ECO:0000256" key="2">
    <source>
        <dbReference type="ARBA" id="ARBA00006275"/>
    </source>
</evidence>
<keyword evidence="4" id="KW-0472">Membrane</keyword>
<proteinExistence type="inferred from homology"/>
<dbReference type="EMBL" id="BAAAZC010000007">
    <property type="protein sequence ID" value="GAA3963914.1"/>
    <property type="molecule type" value="Genomic_DNA"/>
</dbReference>
<organism evidence="8 9">
    <name type="scientific">Mucilaginibacter dorajii</name>
    <dbReference type="NCBI Taxonomy" id="692994"/>
    <lineage>
        <taxon>Bacteria</taxon>
        <taxon>Pseudomonadati</taxon>
        <taxon>Bacteroidota</taxon>
        <taxon>Sphingobacteriia</taxon>
        <taxon>Sphingobacteriales</taxon>
        <taxon>Sphingobacteriaceae</taxon>
        <taxon>Mucilaginibacter</taxon>
    </lineage>
</organism>
<feature type="domain" description="SusD-like N-terminal" evidence="7">
    <location>
        <begin position="36"/>
        <end position="232"/>
    </location>
</feature>
<sequence length="459" mass="50428">MKKIRSYIKFITVFTTVAALSACNKELNLKPHDQIESDQAINTSADVQSILIGAYNRAGGSDVYGGGFFLEPDLMGSQSAITWQGTFQDLTNMVDQQITINNAFVNSMWYNAYRIINQANYVIANVSKVDAASRDNTEGQAEFLRGMTYFDLARMYGKAWNDGTPTTNLAVPLVLKPTTVIGSDSYPSRSTVAQVYQQAITDLTSAESKMGTSVSFYANSYSASAILARLYLQQGDYAKALVEANKVISGGKYSLVDNYADEFPFPNQSATHVDNTSEDIFAMQVTTQQGTNTFNTYYASADYGGRGDIIVKSSFLNNFTSGDDRLSVYNEDSDGTLRCDKFDNLYGNAHVIRLAEIYLIRAECNSRLGSSSGATPVSDINKIRNRAGLSSLATVTLTQILNERKLELAFEGGFFLHDGKRLQQTIGGEAWNSNKLVFPIPQIEINANKNLVQNPGYTN</sequence>
<evidence type="ECO:0000259" key="6">
    <source>
        <dbReference type="Pfam" id="PF07980"/>
    </source>
</evidence>
<dbReference type="CDD" id="cd08977">
    <property type="entry name" value="SusD"/>
    <property type="match status" value="1"/>
</dbReference>
<keyword evidence="3" id="KW-0732">Signal</keyword>
<dbReference type="InterPro" id="IPR012944">
    <property type="entry name" value="SusD_RagB_dom"/>
</dbReference>
<feature type="domain" description="RagB/SusD" evidence="6">
    <location>
        <begin position="348"/>
        <end position="457"/>
    </location>
</feature>
<accession>A0ABP7PDY8</accession>
<reference evidence="9" key="1">
    <citation type="journal article" date="2019" name="Int. J. Syst. Evol. Microbiol.">
        <title>The Global Catalogue of Microorganisms (GCM) 10K type strain sequencing project: providing services to taxonomists for standard genome sequencing and annotation.</title>
        <authorList>
            <consortium name="The Broad Institute Genomics Platform"/>
            <consortium name="The Broad Institute Genome Sequencing Center for Infectious Disease"/>
            <person name="Wu L."/>
            <person name="Ma J."/>
        </authorList>
    </citation>
    <scope>NUCLEOTIDE SEQUENCE [LARGE SCALE GENOMIC DNA]</scope>
    <source>
        <strain evidence="9">JCM 16601</strain>
    </source>
</reference>
<dbReference type="Proteomes" id="UP001500742">
    <property type="component" value="Unassembled WGS sequence"/>
</dbReference>
<dbReference type="PROSITE" id="PS51257">
    <property type="entry name" value="PROKAR_LIPOPROTEIN"/>
    <property type="match status" value="1"/>
</dbReference>
<dbReference type="SUPFAM" id="SSF48452">
    <property type="entry name" value="TPR-like"/>
    <property type="match status" value="1"/>
</dbReference>
<evidence type="ECO:0000313" key="8">
    <source>
        <dbReference type="EMBL" id="GAA3963914.1"/>
    </source>
</evidence>
<dbReference type="Pfam" id="PF14322">
    <property type="entry name" value="SusD-like_3"/>
    <property type="match status" value="1"/>
</dbReference>
<evidence type="ECO:0000256" key="3">
    <source>
        <dbReference type="ARBA" id="ARBA00022729"/>
    </source>
</evidence>
<dbReference type="InterPro" id="IPR011990">
    <property type="entry name" value="TPR-like_helical_dom_sf"/>
</dbReference>
<keyword evidence="5" id="KW-0998">Cell outer membrane</keyword>
<evidence type="ECO:0000256" key="5">
    <source>
        <dbReference type="ARBA" id="ARBA00023237"/>
    </source>
</evidence>
<keyword evidence="9" id="KW-1185">Reference proteome</keyword>
<name>A0ABP7PDY8_9SPHI</name>
<dbReference type="InterPro" id="IPR033985">
    <property type="entry name" value="SusD-like_N"/>
</dbReference>
<comment type="subcellular location">
    <subcellularLocation>
        <location evidence="1">Cell outer membrane</location>
    </subcellularLocation>
</comment>
<dbReference type="RefSeq" id="WP_259091085.1">
    <property type="nucleotide sequence ID" value="NZ_BAAAZC010000007.1"/>
</dbReference>
<dbReference type="Pfam" id="PF07980">
    <property type="entry name" value="SusD_RagB"/>
    <property type="match status" value="1"/>
</dbReference>
<evidence type="ECO:0000256" key="1">
    <source>
        <dbReference type="ARBA" id="ARBA00004442"/>
    </source>
</evidence>
<protein>
    <submittedName>
        <fullName evidence="8">RagB/SusD family nutrient uptake outer membrane protein</fullName>
    </submittedName>
</protein>
<comment type="similarity">
    <text evidence="2">Belongs to the SusD family.</text>
</comment>
<evidence type="ECO:0000256" key="4">
    <source>
        <dbReference type="ARBA" id="ARBA00023136"/>
    </source>
</evidence>